<evidence type="ECO:0000313" key="2">
    <source>
        <dbReference type="Proteomes" id="UP000807469"/>
    </source>
</evidence>
<keyword evidence="2" id="KW-1185">Reference proteome</keyword>
<protein>
    <submittedName>
        <fullName evidence="1">Uncharacterized protein</fullName>
    </submittedName>
</protein>
<comment type="caution">
    <text evidence="1">The sequence shown here is derived from an EMBL/GenBank/DDBJ whole genome shotgun (WGS) entry which is preliminary data.</text>
</comment>
<reference evidence="1" key="1">
    <citation type="submission" date="2020-11" db="EMBL/GenBank/DDBJ databases">
        <authorList>
            <consortium name="DOE Joint Genome Institute"/>
            <person name="Ahrendt S."/>
            <person name="Riley R."/>
            <person name="Andreopoulos W."/>
            <person name="Labutti K."/>
            <person name="Pangilinan J."/>
            <person name="Ruiz-Duenas F.J."/>
            <person name="Barrasa J.M."/>
            <person name="Sanchez-Garcia M."/>
            <person name="Camarero S."/>
            <person name="Miyauchi S."/>
            <person name="Serrano A."/>
            <person name="Linde D."/>
            <person name="Babiker R."/>
            <person name="Drula E."/>
            <person name="Ayuso-Fernandez I."/>
            <person name="Pacheco R."/>
            <person name="Padilla G."/>
            <person name="Ferreira P."/>
            <person name="Barriuso J."/>
            <person name="Kellner H."/>
            <person name="Castanera R."/>
            <person name="Alfaro M."/>
            <person name="Ramirez L."/>
            <person name="Pisabarro A.G."/>
            <person name="Kuo A."/>
            <person name="Tritt A."/>
            <person name="Lipzen A."/>
            <person name="He G."/>
            <person name="Yan M."/>
            <person name="Ng V."/>
            <person name="Cullen D."/>
            <person name="Martin F."/>
            <person name="Rosso M.-N."/>
            <person name="Henrissat B."/>
            <person name="Hibbett D."/>
            <person name="Martinez A.T."/>
            <person name="Grigoriev I.V."/>
        </authorList>
    </citation>
    <scope>NUCLEOTIDE SEQUENCE</scope>
    <source>
        <strain evidence="1">CIRM-BRFM 674</strain>
    </source>
</reference>
<dbReference type="AlphaFoldDB" id="A0A9P5ZF77"/>
<name>A0A9P5ZF77_9AGAR</name>
<gene>
    <name evidence="1" type="ORF">BDN70DRAFT_592290</name>
</gene>
<organism evidence="1 2">
    <name type="scientific">Pholiota conissans</name>
    <dbReference type="NCBI Taxonomy" id="109636"/>
    <lineage>
        <taxon>Eukaryota</taxon>
        <taxon>Fungi</taxon>
        <taxon>Dikarya</taxon>
        <taxon>Basidiomycota</taxon>
        <taxon>Agaricomycotina</taxon>
        <taxon>Agaricomycetes</taxon>
        <taxon>Agaricomycetidae</taxon>
        <taxon>Agaricales</taxon>
        <taxon>Agaricineae</taxon>
        <taxon>Strophariaceae</taxon>
        <taxon>Pholiota</taxon>
    </lineage>
</organism>
<dbReference type="EMBL" id="MU155135">
    <property type="protein sequence ID" value="KAF9485565.1"/>
    <property type="molecule type" value="Genomic_DNA"/>
</dbReference>
<dbReference type="Proteomes" id="UP000807469">
    <property type="component" value="Unassembled WGS sequence"/>
</dbReference>
<accession>A0A9P5ZF77</accession>
<evidence type="ECO:0000313" key="1">
    <source>
        <dbReference type="EMBL" id="KAF9485565.1"/>
    </source>
</evidence>
<proteinExistence type="predicted"/>
<sequence length="65" mass="7497">MLAQSQWPKLRNVSFKILAFGGKEPSVFAALNKDLRNLPQVYFQWVSTNSKLTFSFEFDISRARA</sequence>